<proteinExistence type="predicted"/>
<dbReference type="AlphaFoldDB" id="A0A7J9SMF7"/>
<dbReference type="EMBL" id="JACKXD010000007">
    <property type="protein sequence ID" value="MBB6647742.1"/>
    <property type="molecule type" value="Genomic_DNA"/>
</dbReference>
<evidence type="ECO:0000313" key="1">
    <source>
        <dbReference type="EMBL" id="MBB6647742.1"/>
    </source>
</evidence>
<accession>A0A7J9SMF7</accession>
<dbReference type="Proteomes" id="UP000546257">
    <property type="component" value="Unassembled WGS sequence"/>
</dbReference>
<comment type="caution">
    <text evidence="1">The sequence shown here is derived from an EMBL/GenBank/DDBJ whole genome shotgun (WGS) entry which is preliminary data.</text>
</comment>
<reference evidence="1 2" key="1">
    <citation type="submission" date="2020-08" db="EMBL/GenBank/DDBJ databases">
        <authorList>
            <person name="Seo M.-J."/>
        </authorList>
    </citation>
    <scope>NUCLEOTIDE SEQUENCE [LARGE SCALE GENOMIC DNA]</scope>
    <source>
        <strain evidence="1 2">MBLA0160</strain>
    </source>
</reference>
<name>A0A7J9SMF7_9EURY</name>
<sequence>MDYDHVSTDDVDPSEVSFPLLHVVTQEGIDEYGEETVVRQLVKRSLDEEARYVLVTDTAAPKTPTYTMKPGKSIVDEFGDIAVRDYEHLSSEFLENHLDSHVPVVDTRNIFFHAASTIHHRQGAPAGSIDDLFDYTEAPPDSPVWESIRYFVRHDLENVLDNYSERIREALRSWTERGDTQRVANHILEALQICEYDPKMLEQYRQRSPNHR</sequence>
<gene>
    <name evidence="1" type="ORF">H5V44_15870</name>
</gene>
<evidence type="ECO:0000313" key="2">
    <source>
        <dbReference type="Proteomes" id="UP000546257"/>
    </source>
</evidence>
<keyword evidence="2" id="KW-1185">Reference proteome</keyword>
<protein>
    <submittedName>
        <fullName evidence="1">Uncharacterized protein</fullName>
    </submittedName>
</protein>
<organism evidence="1 2">
    <name type="scientific">Halobellus ruber</name>
    <dbReference type="NCBI Taxonomy" id="2761102"/>
    <lineage>
        <taxon>Archaea</taxon>
        <taxon>Methanobacteriati</taxon>
        <taxon>Methanobacteriota</taxon>
        <taxon>Stenosarchaea group</taxon>
        <taxon>Halobacteria</taxon>
        <taxon>Halobacteriales</taxon>
        <taxon>Haloferacaceae</taxon>
        <taxon>Halobellus</taxon>
    </lineage>
</organism>